<dbReference type="GO" id="GO:0000466">
    <property type="term" value="P:maturation of 5.8S rRNA from tricistronic rRNA transcript (SSU-rRNA, 5.8S rRNA, LSU-rRNA)"/>
    <property type="evidence" value="ECO:0007669"/>
    <property type="project" value="UniProtKB-UniRule"/>
</dbReference>
<dbReference type="OrthoDB" id="10264910at2759"/>
<evidence type="ECO:0000256" key="3">
    <source>
        <dbReference type="ARBA" id="ARBA00023242"/>
    </source>
</evidence>
<comment type="function">
    <text evidence="4">Required for maturation of ribosomal RNAs and formation of the large ribosomal subunit.</text>
</comment>
<dbReference type="GeneID" id="20716719"/>
<dbReference type="InterPro" id="IPR001357">
    <property type="entry name" value="BRCT_dom"/>
</dbReference>
<dbReference type="eggNOG" id="KOG2481">
    <property type="taxonomic scope" value="Eukaryota"/>
</dbReference>
<evidence type="ECO:0000256" key="2">
    <source>
        <dbReference type="ARBA" id="ARBA00022552"/>
    </source>
</evidence>
<dbReference type="PANTHER" id="PTHR12221">
    <property type="entry name" value="PESCADILLO - RELATED"/>
    <property type="match status" value="1"/>
</dbReference>
<dbReference type="InterPro" id="IPR036420">
    <property type="entry name" value="BRCT_dom_sf"/>
</dbReference>
<dbReference type="KEGG" id="tot:TOT_040000670"/>
<name>J4C4J6_THEOR</name>
<gene>
    <name evidence="6" type="ORF">TOT_040000670</name>
</gene>
<keyword evidence="7" id="KW-1185">Reference proteome</keyword>
<dbReference type="PANTHER" id="PTHR12221:SF6">
    <property type="entry name" value="PESCADILLO HOMOLOG"/>
    <property type="match status" value="1"/>
</dbReference>
<dbReference type="HAMAP" id="MF_03028">
    <property type="entry name" value="Pescadillo"/>
    <property type="match status" value="1"/>
</dbReference>
<dbReference type="Proteomes" id="UP000003786">
    <property type="component" value="Chromosome 4"/>
</dbReference>
<dbReference type="InterPro" id="IPR010613">
    <property type="entry name" value="PES"/>
</dbReference>
<evidence type="ECO:0000256" key="4">
    <source>
        <dbReference type="HAMAP-Rule" id="MF_03028"/>
    </source>
</evidence>
<feature type="domain" description="BRCT" evidence="5">
    <location>
        <begin position="278"/>
        <end position="358"/>
    </location>
</feature>
<dbReference type="GO" id="GO:0043021">
    <property type="term" value="F:ribonucleoprotein complex binding"/>
    <property type="evidence" value="ECO:0007669"/>
    <property type="project" value="UniProtKB-UniRule"/>
</dbReference>
<dbReference type="VEuPathDB" id="PiroplasmaDB:TOT_040000670"/>
<dbReference type="GO" id="GO:0003723">
    <property type="term" value="F:RNA binding"/>
    <property type="evidence" value="ECO:0007669"/>
    <property type="project" value="TreeGrafter"/>
</dbReference>
<comment type="subcellular location">
    <subcellularLocation>
        <location evidence="4">Nucleus</location>
        <location evidence="4">Nucleolus</location>
    </subcellularLocation>
    <subcellularLocation>
        <location evidence="4">Nucleus</location>
        <location evidence="4">Nucleoplasm</location>
    </subcellularLocation>
</comment>
<keyword evidence="2 4" id="KW-0698">rRNA processing</keyword>
<dbReference type="EMBL" id="AP011949">
    <property type="protein sequence ID" value="BAM42301.1"/>
    <property type="molecule type" value="Genomic_DNA"/>
</dbReference>
<organism evidence="6 7">
    <name type="scientific">Theileria orientalis strain Shintoku</name>
    <dbReference type="NCBI Taxonomy" id="869250"/>
    <lineage>
        <taxon>Eukaryota</taxon>
        <taxon>Sar</taxon>
        <taxon>Alveolata</taxon>
        <taxon>Apicomplexa</taxon>
        <taxon>Aconoidasida</taxon>
        <taxon>Piroplasmida</taxon>
        <taxon>Theileriidae</taxon>
        <taxon>Theileria</taxon>
    </lineage>
</organism>
<dbReference type="SUPFAM" id="SSF52113">
    <property type="entry name" value="BRCT domain"/>
    <property type="match status" value="1"/>
</dbReference>
<evidence type="ECO:0000259" key="5">
    <source>
        <dbReference type="PROSITE" id="PS50172"/>
    </source>
</evidence>
<reference evidence="6 7" key="1">
    <citation type="journal article" date="2012" name="MBio">
        <title>Comparative genome analysis of three eukaryotic parasites with differing abilities to transform leukocytes reveals key mediators of Theileria-induced leukocyte transformation.</title>
        <authorList>
            <person name="Hayashida K."/>
            <person name="Hara Y."/>
            <person name="Abe T."/>
            <person name="Yamasaki C."/>
            <person name="Toyoda A."/>
            <person name="Kosuge T."/>
            <person name="Suzuki Y."/>
            <person name="Sato Y."/>
            <person name="Kawashima S."/>
            <person name="Katayama T."/>
            <person name="Wakaguri H."/>
            <person name="Inoue N."/>
            <person name="Homma K."/>
            <person name="Tada-Umezaki M."/>
            <person name="Yagi Y."/>
            <person name="Fujii Y."/>
            <person name="Habara T."/>
            <person name="Kanehisa M."/>
            <person name="Watanabe H."/>
            <person name="Ito K."/>
            <person name="Gojobori T."/>
            <person name="Sugawara H."/>
            <person name="Imanishi T."/>
            <person name="Weir W."/>
            <person name="Gardner M."/>
            <person name="Pain A."/>
            <person name="Shiels B."/>
            <person name="Hattori M."/>
            <person name="Nene V."/>
            <person name="Sugimoto C."/>
        </authorList>
    </citation>
    <scope>NUCLEOTIDE SEQUENCE [LARGE SCALE GENOMIC DNA]</scope>
    <source>
        <strain evidence="6 7">Shintoku</strain>
    </source>
</reference>
<keyword evidence="1 4" id="KW-0690">Ribosome biogenesis</keyword>
<accession>J4C4J6</accession>
<dbReference type="GO" id="GO:0070545">
    <property type="term" value="C:PeBoW complex"/>
    <property type="evidence" value="ECO:0007669"/>
    <property type="project" value="TreeGrafter"/>
</dbReference>
<keyword evidence="3 4" id="KW-0539">Nucleus</keyword>
<dbReference type="PROSITE" id="PS50172">
    <property type="entry name" value="BRCT"/>
    <property type="match status" value="1"/>
</dbReference>
<evidence type="ECO:0000313" key="7">
    <source>
        <dbReference type="Proteomes" id="UP000003786"/>
    </source>
</evidence>
<evidence type="ECO:0000256" key="1">
    <source>
        <dbReference type="ARBA" id="ARBA00022517"/>
    </source>
</evidence>
<comment type="similarity">
    <text evidence="4">Belongs to the pescadillo family.</text>
</comment>
<dbReference type="OMA" id="VFDCLNC"/>
<protein>
    <recommendedName>
        <fullName evidence="4">Pescadillo homolog</fullName>
    </recommendedName>
</protein>
<dbReference type="Pfam" id="PF06732">
    <property type="entry name" value="Pescadillo_N"/>
    <property type="match status" value="1"/>
</dbReference>
<dbReference type="AlphaFoldDB" id="J4C4J6"/>
<dbReference type="RefSeq" id="XP_009692602.1">
    <property type="nucleotide sequence ID" value="XM_009694307.1"/>
</dbReference>
<dbReference type="Gene3D" id="3.40.50.10190">
    <property type="entry name" value="BRCT domain"/>
    <property type="match status" value="1"/>
</dbReference>
<dbReference type="GO" id="GO:0000463">
    <property type="term" value="P:maturation of LSU-rRNA from tricistronic rRNA transcript (SSU-rRNA, 5.8S rRNA, LSU-rRNA)"/>
    <property type="evidence" value="ECO:0007669"/>
    <property type="project" value="UniProtKB-UniRule"/>
</dbReference>
<sequence length="463" mass="52982">MSLKKKPNTEGSTRNFITRTQAIRRLQVSLRDFQRLCIIKGVYPRDVTRGGTVTSKGVNRRKLKKDKVYYHVNDIRSLASGDLLSKFRDISSHLRRFKRLVERGELYDAKLKVKTKPRYSLAPIVKERCPSLVSALEDMDDAVSTISAVAALAGDESRGLNPSLVLKCSTQLNHFLKYVSDTGCLKKTFISIKGFYFQAVILGVNVTWIIPHAFSQNLPDEVDFNVIATFVEYYLELVKLVNYKLYLMSNIAYPPKFKKGLEDHGDDFYNMELSRVAEEEGLFSNLKFYVSREVPRGPTALVLLSAGGTLVDDEKEATHVIMDKPLKEKRFNCLYLQPQYVFDSLNCNMLLPTNQYAVGSKLPHHLSPFTKNRVEQTDGGQPRAGWPRYVLFQFLNADSTLEKAEEDTSMKQLEVLREELNPELKKLRKSLMPKKHKRLLSKIEFAKQRKQEQAKKLASRKAT</sequence>
<proteinExistence type="inferred from homology"/>
<dbReference type="GO" id="GO:0030687">
    <property type="term" value="C:preribosome, large subunit precursor"/>
    <property type="evidence" value="ECO:0007669"/>
    <property type="project" value="UniProtKB-UniRule"/>
</dbReference>
<dbReference type="GO" id="GO:0005654">
    <property type="term" value="C:nucleoplasm"/>
    <property type="evidence" value="ECO:0007669"/>
    <property type="project" value="UniProtKB-SubCell"/>
</dbReference>
<evidence type="ECO:0000313" key="6">
    <source>
        <dbReference type="EMBL" id="BAM42301.1"/>
    </source>
</evidence>
<dbReference type="STRING" id="869250.J4C4J6"/>